<dbReference type="RefSeq" id="WP_169465018.1">
    <property type="nucleotide sequence ID" value="NZ_JABBGG010000004.1"/>
</dbReference>
<evidence type="ECO:0000313" key="3">
    <source>
        <dbReference type="Proteomes" id="UP000583752"/>
    </source>
</evidence>
<keyword evidence="1" id="KW-1133">Transmembrane helix</keyword>
<name>A0A848HMC0_9BURK</name>
<gene>
    <name evidence="2" type="ORF">HHL21_09350</name>
</gene>
<evidence type="ECO:0000313" key="2">
    <source>
        <dbReference type="EMBL" id="NML61279.1"/>
    </source>
</evidence>
<comment type="caution">
    <text evidence="2">The sequence shown here is derived from an EMBL/GenBank/DDBJ whole genome shotgun (WGS) entry which is preliminary data.</text>
</comment>
<accession>A0A848HMC0</accession>
<sequence length="617" mass="67068">MKDLFLSECRRFRNAALIFAGVHLLLQLFVHRMTDLLQSRWELHMLALAAYMLAGLAFALYQFGSYRQPGRWIWLLHRPLAPRAIFGAIGLAAFALIVFAVGLPALLAVLGNDVLSARTVDARHYVLVLHLVILTLSAWLAGSYVILNRSRSAIVILLVPFLLMAHLASGFVMLLAGALCVALLAFTASGAFKPDRMAPPANPAMAAATAVPLMFGFYFVLLWGGSVMYQNVQIGLGTHPLNMPTPPAGGFTESTRAEGRDLLLAGLAHSTDPRAPQWRRQVPLLDVANFEPSGSKFPVRHQASNLDTLQWEDAGRHVEWTFSHDTMRFHGRDTFTSQVSGTLGLHGIGDMQPFPAVPILPEEGYILTPQDLYAFDSDSGAVRPLIALRAPETLARTPKLVGERLYVITNHRLIAYQRPDDDDKGMLKEAYSAPLPGPFSDLDRIDIAGLLDGSLVSFSFGRAMIQGAGESAQTIMLVDAAGRASVVAKRQLAHDFAPVFEHHAWLISPVLHAVHALPDALLDEGHILDRGDSDAAIELRYPRPPSIWIAAAALSLLSAGGAWFWLRRSRVTPFGKAAWIASCILLGPPSLLCLMVLHARPPQPKANEAPQAAAAAA</sequence>
<reference evidence="2 3" key="1">
    <citation type="submission" date="2020-04" db="EMBL/GenBank/DDBJ databases">
        <title>Massilia sp. RP-1-19 isolated from soil.</title>
        <authorList>
            <person name="Dahal R.H."/>
        </authorList>
    </citation>
    <scope>NUCLEOTIDE SEQUENCE [LARGE SCALE GENOMIC DNA]</scope>
    <source>
        <strain evidence="2 3">RP-1-19</strain>
    </source>
</reference>
<organism evidence="2 3">
    <name type="scientific">Massilia polaris</name>
    <dbReference type="NCBI Taxonomy" id="2728846"/>
    <lineage>
        <taxon>Bacteria</taxon>
        <taxon>Pseudomonadati</taxon>
        <taxon>Pseudomonadota</taxon>
        <taxon>Betaproteobacteria</taxon>
        <taxon>Burkholderiales</taxon>
        <taxon>Oxalobacteraceae</taxon>
        <taxon>Telluria group</taxon>
        <taxon>Massilia</taxon>
    </lineage>
</organism>
<dbReference type="AlphaFoldDB" id="A0A848HMC0"/>
<feature type="transmembrane region" description="Helical" evidence="1">
    <location>
        <begin position="154"/>
        <end position="184"/>
    </location>
</feature>
<feature type="transmembrane region" description="Helical" evidence="1">
    <location>
        <begin position="43"/>
        <end position="63"/>
    </location>
</feature>
<dbReference type="Proteomes" id="UP000583752">
    <property type="component" value="Unassembled WGS sequence"/>
</dbReference>
<dbReference type="EMBL" id="JABBGG010000004">
    <property type="protein sequence ID" value="NML61279.1"/>
    <property type="molecule type" value="Genomic_DNA"/>
</dbReference>
<keyword evidence="3" id="KW-1185">Reference proteome</keyword>
<proteinExistence type="predicted"/>
<keyword evidence="1" id="KW-0812">Transmembrane</keyword>
<feature type="transmembrane region" description="Helical" evidence="1">
    <location>
        <begin position="547"/>
        <end position="566"/>
    </location>
</feature>
<evidence type="ECO:0000256" key="1">
    <source>
        <dbReference type="SAM" id="Phobius"/>
    </source>
</evidence>
<feature type="transmembrane region" description="Helical" evidence="1">
    <location>
        <begin position="127"/>
        <end position="147"/>
    </location>
</feature>
<feature type="transmembrane region" description="Helical" evidence="1">
    <location>
        <begin position="204"/>
        <end position="224"/>
    </location>
</feature>
<feature type="transmembrane region" description="Helical" evidence="1">
    <location>
        <begin position="578"/>
        <end position="597"/>
    </location>
</feature>
<feature type="transmembrane region" description="Helical" evidence="1">
    <location>
        <begin position="84"/>
        <end position="107"/>
    </location>
</feature>
<keyword evidence="1" id="KW-0472">Membrane</keyword>
<protein>
    <submittedName>
        <fullName evidence="2">Uncharacterized protein</fullName>
    </submittedName>
</protein>
<feature type="transmembrane region" description="Helical" evidence="1">
    <location>
        <begin position="12"/>
        <end position="31"/>
    </location>
</feature>